<keyword evidence="5" id="KW-1003">Cell membrane</keyword>
<dbReference type="Proteomes" id="UP000178526">
    <property type="component" value="Unassembled WGS sequence"/>
</dbReference>
<evidence type="ECO:0000256" key="6">
    <source>
        <dbReference type="PIRSR" id="PIRSR601501-1"/>
    </source>
</evidence>
<comment type="subcellular location">
    <subcellularLocation>
        <location evidence="5">Cell membrane</location>
        <topology evidence="5">Peripheral membrane protein</topology>
        <orientation evidence="5">Cytoplasmic side</orientation>
    </subcellularLocation>
</comment>
<dbReference type="GO" id="GO:0051287">
    <property type="term" value="F:NAD binding"/>
    <property type="evidence" value="ECO:0007669"/>
    <property type="project" value="InterPro"/>
</dbReference>
<evidence type="ECO:0000313" key="9">
    <source>
        <dbReference type="EMBL" id="OGL39273.1"/>
    </source>
</evidence>
<evidence type="ECO:0000256" key="2">
    <source>
        <dbReference type="ARBA" id="ARBA00022448"/>
    </source>
</evidence>
<keyword evidence="6" id="KW-0460">Magnesium</keyword>
<dbReference type="GO" id="GO:0016151">
    <property type="term" value="F:nickel cation binding"/>
    <property type="evidence" value="ECO:0007669"/>
    <property type="project" value="InterPro"/>
</dbReference>
<feature type="domain" description="NADH-quinone oxidoreductase subunit D" evidence="8">
    <location>
        <begin position="124"/>
        <end position="298"/>
    </location>
</feature>
<dbReference type="Pfam" id="PF00346">
    <property type="entry name" value="Complex1_49kDa"/>
    <property type="match status" value="1"/>
</dbReference>
<dbReference type="InterPro" id="IPR029014">
    <property type="entry name" value="NiFe-Hase_large"/>
</dbReference>
<evidence type="ECO:0000256" key="7">
    <source>
        <dbReference type="RuleBase" id="RU003685"/>
    </source>
</evidence>
<keyword evidence="5" id="KW-0874">Quinone</keyword>
<dbReference type="Gene3D" id="1.10.645.10">
    <property type="entry name" value="Cytochrome-c3 Hydrogenase, chain B"/>
    <property type="match status" value="1"/>
</dbReference>
<dbReference type="PANTHER" id="PTHR11993:SF10">
    <property type="entry name" value="NADH DEHYDROGENASE [UBIQUINONE] IRON-SULFUR PROTEIN 2, MITOCHONDRIAL"/>
    <property type="match status" value="1"/>
</dbReference>
<dbReference type="InterPro" id="IPR022885">
    <property type="entry name" value="NDH1_su_D/H"/>
</dbReference>
<dbReference type="PROSITE" id="PS00535">
    <property type="entry name" value="COMPLEX1_49K"/>
    <property type="match status" value="1"/>
</dbReference>
<gene>
    <name evidence="5" type="primary">nuoD</name>
    <name evidence="9" type="ORF">A2042_07295</name>
</gene>
<dbReference type="SUPFAM" id="SSF56762">
    <property type="entry name" value="HydB/Nqo4-like"/>
    <property type="match status" value="1"/>
</dbReference>
<dbReference type="EMBL" id="MGDB01000123">
    <property type="protein sequence ID" value="OGL39273.1"/>
    <property type="molecule type" value="Genomic_DNA"/>
</dbReference>
<accession>A0A1F7RCJ7</accession>
<reference evidence="9 10" key="1">
    <citation type="journal article" date="2016" name="Nat. Commun.">
        <title>Thousands of microbial genomes shed light on interconnected biogeochemical processes in an aquifer system.</title>
        <authorList>
            <person name="Anantharaman K."/>
            <person name="Brown C.T."/>
            <person name="Hug L.A."/>
            <person name="Sharon I."/>
            <person name="Castelle C.J."/>
            <person name="Probst A.J."/>
            <person name="Thomas B.C."/>
            <person name="Singh A."/>
            <person name="Wilkins M.J."/>
            <person name="Karaoz U."/>
            <person name="Brodie E.L."/>
            <person name="Williams K.H."/>
            <person name="Hubbard S.S."/>
            <person name="Banfield J.F."/>
        </authorList>
    </citation>
    <scope>NUCLEOTIDE SEQUENCE [LARGE SCALE GENOMIC DNA]</scope>
</reference>
<keyword evidence="3 5" id="KW-1278">Translocase</keyword>
<dbReference type="HAMAP" id="MF_01358">
    <property type="entry name" value="NDH1_NuoD"/>
    <property type="match status" value="1"/>
</dbReference>
<evidence type="ECO:0000256" key="1">
    <source>
        <dbReference type="ARBA" id="ARBA00005769"/>
    </source>
</evidence>
<evidence type="ECO:0000256" key="5">
    <source>
        <dbReference type="HAMAP-Rule" id="MF_01358"/>
    </source>
</evidence>
<evidence type="ECO:0000256" key="3">
    <source>
        <dbReference type="ARBA" id="ARBA00022967"/>
    </source>
</evidence>
<comment type="subunit">
    <text evidence="5">NDH-1 is composed of 14 different subunits. Subunits NuoB, C, D, E, F, and G constitute the peripheral sector of the complex.</text>
</comment>
<comment type="catalytic activity">
    <reaction evidence="5">
        <text>a quinone + NADH + 5 H(+)(in) = a quinol + NAD(+) + 4 H(+)(out)</text>
        <dbReference type="Rhea" id="RHEA:57888"/>
        <dbReference type="ChEBI" id="CHEBI:15378"/>
        <dbReference type="ChEBI" id="CHEBI:24646"/>
        <dbReference type="ChEBI" id="CHEBI:57540"/>
        <dbReference type="ChEBI" id="CHEBI:57945"/>
        <dbReference type="ChEBI" id="CHEBI:132124"/>
    </reaction>
</comment>
<dbReference type="GO" id="GO:0048038">
    <property type="term" value="F:quinone binding"/>
    <property type="evidence" value="ECO:0007669"/>
    <property type="project" value="UniProtKB-KW"/>
</dbReference>
<evidence type="ECO:0000256" key="4">
    <source>
        <dbReference type="ARBA" id="ARBA00023027"/>
    </source>
</evidence>
<dbReference type="InterPro" id="IPR014029">
    <property type="entry name" value="NADH_UbQ_OxRdtase_49kDa_CS"/>
</dbReference>
<sequence>MEEKGFGTEELIVNMGPQHPSTHGVLRLLLTLDGEKVVDCEVIIGYLHRGVEKLAENRDYKQNIILTDRLDYLASMTNNLAYVQAVEKLMDVKVPERAEYIRVTVAELQRIASHLVWLGTHAMDIGAMTVFLYCFREREEILNLFEMLCGARLTYNYMRIGGVSCDLPDDFAGKAYKFVEKFPKLIDEYEVLLTKNRIWLDRTVGVGVISGEDGIDLGLSGPNIRGSGVEWDVRKAEPYSIYDRFNFQIPVGEKGDTYDRYLVRMEEMRQSNNIVKQALEQLPEGEIMAKVPRIIKPPKGEVYHSIEAPKGELGFYIVSDGTSTSPYRLKIRPPSFVNLESFKKMIKGHLVADVIAIIGTLDIVLGEVDR</sequence>
<dbReference type="PANTHER" id="PTHR11993">
    <property type="entry name" value="NADH-UBIQUINONE OXIDOREDUCTASE 49 KDA SUBUNIT"/>
    <property type="match status" value="1"/>
</dbReference>
<keyword evidence="5" id="KW-0830">Ubiquinone</keyword>
<organism evidence="9 10">
    <name type="scientific">Candidatus Schekmanbacteria bacterium GWA2_38_11</name>
    <dbReference type="NCBI Taxonomy" id="1817876"/>
    <lineage>
        <taxon>Bacteria</taxon>
        <taxon>Candidatus Schekmaniibacteriota</taxon>
    </lineage>
</organism>
<dbReference type="NCBIfam" id="NF008974">
    <property type="entry name" value="PRK12322.1"/>
    <property type="match status" value="1"/>
</dbReference>
<comment type="caution">
    <text evidence="9">The sequence shown here is derived from an EMBL/GenBank/DDBJ whole genome shotgun (WGS) entry which is preliminary data.</text>
</comment>
<evidence type="ECO:0000313" key="10">
    <source>
        <dbReference type="Proteomes" id="UP000178526"/>
    </source>
</evidence>
<dbReference type="InterPro" id="IPR001135">
    <property type="entry name" value="NADH_Q_OxRdtase_suD"/>
</dbReference>
<dbReference type="AlphaFoldDB" id="A0A1F7RCJ7"/>
<keyword evidence="5" id="KW-0472">Membrane</keyword>
<dbReference type="EC" id="7.1.1.-" evidence="5"/>
<comment type="function">
    <text evidence="5">NDH-1 shuttles electrons from NADH, via FMN and iron-sulfur (Fe-S) centers, to quinones in the respiratory chain. The immediate electron acceptor for the enzyme in this species is believed to be ubiquinone. Couples the redox reaction to proton translocation (for every two electrons transferred, four hydrogen ions are translocated across the cytoplasmic membrane), and thus conserves the redox energy in a proton gradient.</text>
</comment>
<proteinExistence type="inferred from homology"/>
<dbReference type="GO" id="GO:0005886">
    <property type="term" value="C:plasma membrane"/>
    <property type="evidence" value="ECO:0007669"/>
    <property type="project" value="UniProtKB-SubCell"/>
</dbReference>
<keyword evidence="6" id="KW-0479">Metal-binding</keyword>
<name>A0A1F7RCJ7_9BACT</name>
<dbReference type="NCBIfam" id="NF004739">
    <property type="entry name" value="PRK06075.1"/>
    <property type="match status" value="1"/>
</dbReference>
<keyword evidence="2 5" id="KW-0813">Transport</keyword>
<feature type="binding site" evidence="6">
    <location>
        <position position="331"/>
    </location>
    <ligand>
        <name>Mg(2+)</name>
        <dbReference type="ChEBI" id="CHEBI:18420"/>
    </ligand>
</feature>
<keyword evidence="4 5" id="KW-0520">NAD</keyword>
<dbReference type="GO" id="GO:0050136">
    <property type="term" value="F:NADH dehydrogenase (quinone) (non-electrogenic) activity"/>
    <property type="evidence" value="ECO:0007669"/>
    <property type="project" value="UniProtKB-UniRule"/>
</dbReference>
<evidence type="ECO:0000259" key="8">
    <source>
        <dbReference type="Pfam" id="PF00346"/>
    </source>
</evidence>
<comment type="similarity">
    <text evidence="1 5 7">Belongs to the complex I 49 kDa subunit family.</text>
</comment>
<feature type="binding site" evidence="6">
    <location>
        <position position="52"/>
    </location>
    <ligand>
        <name>Mg(2+)</name>
        <dbReference type="ChEBI" id="CHEBI:18420"/>
    </ligand>
</feature>
<protein>
    <recommendedName>
        <fullName evidence="5">NADH-quinone oxidoreductase subunit D</fullName>
        <ecNumber evidence="5">7.1.1.-</ecNumber>
    </recommendedName>
    <alternativeName>
        <fullName evidence="5">NADH dehydrogenase I subunit D</fullName>
    </alternativeName>
    <alternativeName>
        <fullName evidence="5">NDH-1 subunit D</fullName>
    </alternativeName>
</protein>